<sequence length="327" mass="35509">MVSGGAGYIGSHVVKRLVEAGRPVVVLDNESTGHRETVRAVEALTGREIPYIPGDAGDGDGVRRIVEEYRVGAAMHFAAKSVVAESVRHPEVYFSENVAKGIAFFRALCEAGVSRIVLSSTAAVYGNPERVPIPEEHPVRPINPYGASKVMLEQVLGWLETTFPMRWVALRYFNAAGADPSGRLGERHDPETHLIPIVLEAAMGRRERVTVFGTDYDTPDGTCIRDYIHVLDLADAHLEALAALEGGHPSAIFNVGTGRGHSVLEVIRMAEEVCGRTVPVELGARRPGDPPVLVADGGRLREIGWQPRYGLREIMASAWAWHSGEGR</sequence>
<dbReference type="InterPro" id="IPR036291">
    <property type="entry name" value="NAD(P)-bd_dom_sf"/>
</dbReference>
<proteinExistence type="inferred from homology"/>
<dbReference type="InterPro" id="IPR001509">
    <property type="entry name" value="Epimerase_deHydtase"/>
</dbReference>
<keyword evidence="7 11" id="KW-0520">NAD</keyword>
<dbReference type="STRING" id="562970.Btus_0860"/>
<keyword evidence="9 11" id="KW-0413">Isomerase</keyword>
<dbReference type="OrthoDB" id="181047at2"/>
<evidence type="ECO:0000256" key="3">
    <source>
        <dbReference type="ARBA" id="ARBA00004947"/>
    </source>
</evidence>
<evidence type="ECO:0000256" key="7">
    <source>
        <dbReference type="ARBA" id="ARBA00023027"/>
    </source>
</evidence>
<dbReference type="Proteomes" id="UP000002368">
    <property type="component" value="Chromosome"/>
</dbReference>
<gene>
    <name evidence="13" type="ordered locus">Btus_0860</name>
</gene>
<evidence type="ECO:0000259" key="12">
    <source>
        <dbReference type="Pfam" id="PF01370"/>
    </source>
</evidence>
<dbReference type="GO" id="GO:0003978">
    <property type="term" value="F:UDP-glucose 4-epimerase activity"/>
    <property type="evidence" value="ECO:0007669"/>
    <property type="project" value="UniProtKB-UniRule"/>
</dbReference>
<dbReference type="UniPathway" id="UPA00214"/>
<dbReference type="HOGENOM" id="CLU_007383_1_10_9"/>
<dbReference type="RefSeq" id="WP_013074901.1">
    <property type="nucleotide sequence ID" value="NC_014098.1"/>
</dbReference>
<dbReference type="InterPro" id="IPR005886">
    <property type="entry name" value="UDP_G4E"/>
</dbReference>
<evidence type="ECO:0000256" key="10">
    <source>
        <dbReference type="ARBA" id="ARBA00023277"/>
    </source>
</evidence>
<keyword evidence="8" id="KW-0299">Galactose metabolism</keyword>
<comment type="similarity">
    <text evidence="4 11">Belongs to the NAD(P)-dependent epimerase/dehydratase family.</text>
</comment>
<dbReference type="Pfam" id="PF01370">
    <property type="entry name" value="Epimerase"/>
    <property type="match status" value="1"/>
</dbReference>
<dbReference type="NCBIfam" id="TIGR01179">
    <property type="entry name" value="galE"/>
    <property type="match status" value="1"/>
</dbReference>
<name>D5WVX7_KYRT2</name>
<feature type="domain" description="NAD-dependent epimerase/dehydratase" evidence="12">
    <location>
        <begin position="2"/>
        <end position="256"/>
    </location>
</feature>
<evidence type="ECO:0000256" key="9">
    <source>
        <dbReference type="ARBA" id="ARBA00023235"/>
    </source>
</evidence>
<dbReference type="Gene3D" id="3.90.25.10">
    <property type="entry name" value="UDP-galactose 4-epimerase, domain 1"/>
    <property type="match status" value="1"/>
</dbReference>
<comment type="catalytic activity">
    <reaction evidence="1 11">
        <text>UDP-alpha-D-glucose = UDP-alpha-D-galactose</text>
        <dbReference type="Rhea" id="RHEA:22168"/>
        <dbReference type="ChEBI" id="CHEBI:58885"/>
        <dbReference type="ChEBI" id="CHEBI:66914"/>
        <dbReference type="EC" id="5.1.3.2"/>
    </reaction>
</comment>
<evidence type="ECO:0000256" key="4">
    <source>
        <dbReference type="ARBA" id="ARBA00007637"/>
    </source>
</evidence>
<evidence type="ECO:0000256" key="8">
    <source>
        <dbReference type="ARBA" id="ARBA00023144"/>
    </source>
</evidence>
<dbReference type="CDD" id="cd05247">
    <property type="entry name" value="UDP_G4E_1_SDR_e"/>
    <property type="match status" value="1"/>
</dbReference>
<comment type="cofactor">
    <cofactor evidence="2 11">
        <name>NAD(+)</name>
        <dbReference type="ChEBI" id="CHEBI:57540"/>
    </cofactor>
</comment>
<protein>
    <recommendedName>
        <fullName evidence="6 11">UDP-glucose 4-epimerase</fullName>
        <ecNumber evidence="5 11">5.1.3.2</ecNumber>
    </recommendedName>
</protein>
<keyword evidence="14" id="KW-1185">Reference proteome</keyword>
<dbReference type="KEGG" id="bts:Btus_0860"/>
<dbReference type="Gene3D" id="3.40.50.720">
    <property type="entry name" value="NAD(P)-binding Rossmann-like Domain"/>
    <property type="match status" value="1"/>
</dbReference>
<evidence type="ECO:0000256" key="11">
    <source>
        <dbReference type="RuleBase" id="RU366046"/>
    </source>
</evidence>
<keyword evidence="10 11" id="KW-0119">Carbohydrate metabolism</keyword>
<accession>D5WVX7</accession>
<dbReference type="AlphaFoldDB" id="D5WVX7"/>
<dbReference type="GO" id="GO:0033499">
    <property type="term" value="P:galactose catabolic process via UDP-galactose, Leloir pathway"/>
    <property type="evidence" value="ECO:0007669"/>
    <property type="project" value="TreeGrafter"/>
</dbReference>
<dbReference type="PANTHER" id="PTHR43725">
    <property type="entry name" value="UDP-GLUCOSE 4-EPIMERASE"/>
    <property type="match status" value="1"/>
</dbReference>
<dbReference type="PANTHER" id="PTHR43725:SF53">
    <property type="entry name" value="UDP-ARABINOSE 4-EPIMERASE 1"/>
    <property type="match status" value="1"/>
</dbReference>
<organism evidence="13 14">
    <name type="scientific">Kyrpidia tusciae (strain DSM 2912 / NBRC 15312 / T2)</name>
    <name type="common">Bacillus tusciae</name>
    <dbReference type="NCBI Taxonomy" id="562970"/>
    <lineage>
        <taxon>Bacteria</taxon>
        <taxon>Bacillati</taxon>
        <taxon>Bacillota</taxon>
        <taxon>Bacilli</taxon>
        <taxon>Bacillales</taxon>
        <taxon>Alicyclobacillaceae</taxon>
        <taxon>Kyrpidia</taxon>
    </lineage>
</organism>
<evidence type="ECO:0000313" key="13">
    <source>
        <dbReference type="EMBL" id="ADG05609.1"/>
    </source>
</evidence>
<dbReference type="eggNOG" id="COG1087">
    <property type="taxonomic scope" value="Bacteria"/>
</dbReference>
<comment type="pathway">
    <text evidence="3 11">Carbohydrate metabolism; galactose metabolism.</text>
</comment>
<dbReference type="EMBL" id="CP002017">
    <property type="protein sequence ID" value="ADG05609.1"/>
    <property type="molecule type" value="Genomic_DNA"/>
</dbReference>
<dbReference type="EC" id="5.1.3.2" evidence="5 11"/>
<evidence type="ECO:0000256" key="1">
    <source>
        <dbReference type="ARBA" id="ARBA00000083"/>
    </source>
</evidence>
<evidence type="ECO:0000313" key="14">
    <source>
        <dbReference type="Proteomes" id="UP000002368"/>
    </source>
</evidence>
<reference evidence="13 14" key="1">
    <citation type="journal article" date="2011" name="Stand. Genomic Sci.">
        <title>Complete genome sequence of the thermophilic, hydrogen-oxidizing Bacillus tusciae type strain (T2) and reclassification in the new genus, Kyrpidia gen. nov. as Kyrpidia tusciae comb. nov. and emendation of the family Alicyclobacillaceae da Costa and Rainey, 2010.</title>
        <authorList>
            <person name="Klenk H.P."/>
            <person name="Lapidus A."/>
            <person name="Chertkov O."/>
            <person name="Copeland A."/>
            <person name="Del Rio T.G."/>
            <person name="Nolan M."/>
            <person name="Lucas S."/>
            <person name="Chen F."/>
            <person name="Tice H."/>
            <person name="Cheng J.F."/>
            <person name="Han C."/>
            <person name="Bruce D."/>
            <person name="Goodwin L."/>
            <person name="Pitluck S."/>
            <person name="Pati A."/>
            <person name="Ivanova N."/>
            <person name="Mavromatis K."/>
            <person name="Daum C."/>
            <person name="Chen A."/>
            <person name="Palaniappan K."/>
            <person name="Chang Y.J."/>
            <person name="Land M."/>
            <person name="Hauser L."/>
            <person name="Jeffries C.D."/>
            <person name="Detter J.C."/>
            <person name="Rohde M."/>
            <person name="Abt B."/>
            <person name="Pukall R."/>
            <person name="Goker M."/>
            <person name="Bristow J."/>
            <person name="Markowitz V."/>
            <person name="Hugenholtz P."/>
            <person name="Eisen J.A."/>
        </authorList>
    </citation>
    <scope>NUCLEOTIDE SEQUENCE [LARGE SCALE GENOMIC DNA]</scope>
    <source>
        <strain evidence="13 14">DSM 2912</strain>
    </source>
</reference>
<comment type="subunit">
    <text evidence="11">Homodimer.</text>
</comment>
<evidence type="ECO:0000256" key="5">
    <source>
        <dbReference type="ARBA" id="ARBA00013189"/>
    </source>
</evidence>
<evidence type="ECO:0000256" key="2">
    <source>
        <dbReference type="ARBA" id="ARBA00001911"/>
    </source>
</evidence>
<dbReference type="SUPFAM" id="SSF51735">
    <property type="entry name" value="NAD(P)-binding Rossmann-fold domains"/>
    <property type="match status" value="1"/>
</dbReference>
<evidence type="ECO:0000256" key="6">
    <source>
        <dbReference type="ARBA" id="ARBA00018569"/>
    </source>
</evidence>